<comment type="caution">
    <text evidence="1">The sequence shown here is derived from an EMBL/GenBank/DDBJ whole genome shotgun (WGS) entry which is preliminary data.</text>
</comment>
<gene>
    <name evidence="1" type="ORF">NPIL_674301</name>
</gene>
<evidence type="ECO:0000313" key="2">
    <source>
        <dbReference type="Proteomes" id="UP000887013"/>
    </source>
</evidence>
<dbReference type="Proteomes" id="UP000887013">
    <property type="component" value="Unassembled WGS sequence"/>
</dbReference>
<dbReference type="EMBL" id="BMAW01075184">
    <property type="protein sequence ID" value="GFT95506.1"/>
    <property type="molecule type" value="Genomic_DNA"/>
</dbReference>
<dbReference type="AlphaFoldDB" id="A0A8X6PYD6"/>
<sequence length="82" mass="9519">MPPRDSTSEPSYAEHTLKILPTIYVTPLLQTLMWLKPVPMAKWYSSCERQQGGTRANAVRAMYARNRYWYTTGPYEVATGRY</sequence>
<keyword evidence="2" id="KW-1185">Reference proteome</keyword>
<accession>A0A8X6PYD6</accession>
<proteinExistence type="predicted"/>
<organism evidence="1 2">
    <name type="scientific">Nephila pilipes</name>
    <name type="common">Giant wood spider</name>
    <name type="synonym">Nephila maculata</name>
    <dbReference type="NCBI Taxonomy" id="299642"/>
    <lineage>
        <taxon>Eukaryota</taxon>
        <taxon>Metazoa</taxon>
        <taxon>Ecdysozoa</taxon>
        <taxon>Arthropoda</taxon>
        <taxon>Chelicerata</taxon>
        <taxon>Arachnida</taxon>
        <taxon>Araneae</taxon>
        <taxon>Araneomorphae</taxon>
        <taxon>Entelegynae</taxon>
        <taxon>Araneoidea</taxon>
        <taxon>Nephilidae</taxon>
        <taxon>Nephila</taxon>
    </lineage>
</organism>
<name>A0A8X6PYD6_NEPPI</name>
<evidence type="ECO:0000313" key="1">
    <source>
        <dbReference type="EMBL" id="GFT95506.1"/>
    </source>
</evidence>
<protein>
    <submittedName>
        <fullName evidence="1">Uncharacterized protein</fullName>
    </submittedName>
</protein>
<reference evidence="1" key="1">
    <citation type="submission" date="2020-08" db="EMBL/GenBank/DDBJ databases">
        <title>Multicomponent nature underlies the extraordinary mechanical properties of spider dragline silk.</title>
        <authorList>
            <person name="Kono N."/>
            <person name="Nakamura H."/>
            <person name="Mori M."/>
            <person name="Yoshida Y."/>
            <person name="Ohtoshi R."/>
            <person name="Malay A.D."/>
            <person name="Moran D.A.P."/>
            <person name="Tomita M."/>
            <person name="Numata K."/>
            <person name="Arakawa K."/>
        </authorList>
    </citation>
    <scope>NUCLEOTIDE SEQUENCE</scope>
</reference>